<dbReference type="OrthoDB" id="2962243at2"/>
<feature type="transmembrane region" description="Helical" evidence="1">
    <location>
        <begin position="113"/>
        <end position="138"/>
    </location>
</feature>
<protein>
    <submittedName>
        <fullName evidence="2">Uncharacterized protein</fullName>
    </submittedName>
</protein>
<feature type="transmembrane region" description="Helical" evidence="1">
    <location>
        <begin position="74"/>
        <end position="92"/>
    </location>
</feature>
<comment type="caution">
    <text evidence="2">The sequence shown here is derived from an EMBL/GenBank/DDBJ whole genome shotgun (WGS) entry which is preliminary data.</text>
</comment>
<reference evidence="2 3" key="1">
    <citation type="submission" date="2017-07" db="EMBL/GenBank/DDBJ databases">
        <title>Fictibacillus sp. nov. GDSW-R2A3 Genome sequencing and assembly.</title>
        <authorList>
            <person name="Mayilraj S."/>
        </authorList>
    </citation>
    <scope>NUCLEOTIDE SEQUENCE [LARGE SCALE GENOMIC DNA]</scope>
    <source>
        <strain evidence="2 3">GDSW-R2A3</strain>
    </source>
</reference>
<evidence type="ECO:0000313" key="3">
    <source>
        <dbReference type="Proteomes" id="UP000215059"/>
    </source>
</evidence>
<keyword evidence="1" id="KW-0812">Transmembrane</keyword>
<evidence type="ECO:0000313" key="2">
    <source>
        <dbReference type="EMBL" id="OYD56684.1"/>
    </source>
</evidence>
<feature type="transmembrane region" description="Helical" evidence="1">
    <location>
        <begin position="241"/>
        <end position="264"/>
    </location>
</feature>
<evidence type="ECO:0000256" key="1">
    <source>
        <dbReference type="SAM" id="Phobius"/>
    </source>
</evidence>
<feature type="transmembrane region" description="Helical" evidence="1">
    <location>
        <begin position="21"/>
        <end position="38"/>
    </location>
</feature>
<feature type="transmembrane region" description="Helical" evidence="1">
    <location>
        <begin position="200"/>
        <end position="221"/>
    </location>
</feature>
<dbReference type="EMBL" id="NOII01000011">
    <property type="protein sequence ID" value="OYD56684.1"/>
    <property type="molecule type" value="Genomic_DNA"/>
</dbReference>
<feature type="transmembrane region" description="Helical" evidence="1">
    <location>
        <begin position="171"/>
        <end position="193"/>
    </location>
</feature>
<dbReference type="RefSeq" id="WP_094253699.1">
    <property type="nucleotide sequence ID" value="NZ_JBHLXL010000002.1"/>
</dbReference>
<accession>A0A235F6A9</accession>
<keyword evidence="3" id="KW-1185">Reference proteome</keyword>
<gene>
    <name evidence="2" type="ORF">CGZ90_16890</name>
</gene>
<dbReference type="AlphaFoldDB" id="A0A235F6A9"/>
<proteinExistence type="predicted"/>
<keyword evidence="1" id="KW-1133">Transmembrane helix</keyword>
<organism evidence="2 3">
    <name type="scientific">Fictibacillus aquaticus</name>
    <dbReference type="NCBI Taxonomy" id="2021314"/>
    <lineage>
        <taxon>Bacteria</taxon>
        <taxon>Bacillati</taxon>
        <taxon>Bacillota</taxon>
        <taxon>Bacilli</taxon>
        <taxon>Bacillales</taxon>
        <taxon>Fictibacillaceae</taxon>
        <taxon>Fictibacillus</taxon>
    </lineage>
</organism>
<sequence>MSRTTLYKLFLRDLNYSFSYGKYKYLAFYTIIAFLALMKSLQLRELESNSVGTFFALLKDEGYFYRISDYQVPFYWDFVQFLLLFLIGDFLFQDMENNRTYLLMRCRSKLHYLVSKMCWIVAQNILMILGLFLTIYMVSSVVFADFTIGASPYFERVIETQMEIKISSVELVIRIFLGYMITGILLSVMMLMGTQFVSPVITFFGIIVVCVISTFSDLKWLPAIHSMILKQQIFNMEHQLSLSFSIIYCLSLFSVVAVIALFIFQKKDIL</sequence>
<keyword evidence="1" id="KW-0472">Membrane</keyword>
<dbReference type="Proteomes" id="UP000215059">
    <property type="component" value="Unassembled WGS sequence"/>
</dbReference>
<name>A0A235F6A9_9BACL</name>